<organism evidence="1 2">
    <name type="scientific">Pseudomonas savastanoi pv. nerii</name>
    <dbReference type="NCBI Taxonomy" id="360921"/>
    <lineage>
        <taxon>Bacteria</taxon>
        <taxon>Pseudomonadati</taxon>
        <taxon>Pseudomonadota</taxon>
        <taxon>Gammaproteobacteria</taxon>
        <taxon>Pseudomonadales</taxon>
        <taxon>Pseudomonadaceae</taxon>
        <taxon>Pseudomonas</taxon>
    </lineage>
</organism>
<dbReference type="EMBL" id="RBTN01000030">
    <property type="protein sequence ID" value="RMT82099.1"/>
    <property type="molecule type" value="Genomic_DNA"/>
</dbReference>
<dbReference type="Proteomes" id="UP000268636">
    <property type="component" value="Unassembled WGS sequence"/>
</dbReference>
<gene>
    <name evidence="1" type="ORF">ALP42_01889</name>
</gene>
<proteinExistence type="predicted"/>
<comment type="caution">
    <text evidence="1">The sequence shown here is derived from an EMBL/GenBank/DDBJ whole genome shotgun (WGS) entry which is preliminary data.</text>
</comment>
<dbReference type="AlphaFoldDB" id="A0AB74BQY7"/>
<sequence>MTPGNMPRPSTAEEFEKMMTEFDLAGEWMREQLALGHGAMTSLPLASAEDETGLVADGEEN</sequence>
<evidence type="ECO:0000313" key="2">
    <source>
        <dbReference type="Proteomes" id="UP000268636"/>
    </source>
</evidence>
<accession>A0AB74BQY7</accession>
<evidence type="ECO:0000313" key="1">
    <source>
        <dbReference type="EMBL" id="RMT82099.1"/>
    </source>
</evidence>
<dbReference type="RefSeq" id="WP_031598139.1">
    <property type="nucleotide sequence ID" value="NZ_RBTN01000030.1"/>
</dbReference>
<reference evidence="1 2" key="1">
    <citation type="submission" date="2018-08" db="EMBL/GenBank/DDBJ databases">
        <title>Recombination of ecologically and evolutionarily significant loci maintains genetic cohesion in the Pseudomonas syringae species complex.</title>
        <authorList>
            <person name="Dillon M."/>
            <person name="Thakur S."/>
            <person name="Almeida R.N.D."/>
            <person name="Weir B.S."/>
            <person name="Guttman D.S."/>
        </authorList>
    </citation>
    <scope>NUCLEOTIDE SEQUENCE [LARGE SCALE GENOMIC DNA]</scope>
    <source>
        <strain evidence="1 2">ICMP 13786</strain>
    </source>
</reference>
<protein>
    <submittedName>
        <fullName evidence="1">Uncharacterized protein</fullName>
    </submittedName>
</protein>
<name>A0AB74BQY7_PSESS</name>